<gene>
    <name evidence="1" type="ORF">lpari_03172</name>
</gene>
<reference evidence="1 2" key="1">
    <citation type="submission" date="2016-02" db="EMBL/GenBank/DDBJ databases">
        <title>Secondary metabolites in Legionella.</title>
        <authorList>
            <person name="Tobias N.J."/>
            <person name="Bode H.B."/>
        </authorList>
    </citation>
    <scope>NUCLEOTIDE SEQUENCE [LARGE SCALE GENOMIC DNA]</scope>
    <source>
        <strain evidence="1 2">DSM 19216</strain>
    </source>
</reference>
<dbReference type="Gene3D" id="1.10.287.130">
    <property type="match status" value="1"/>
</dbReference>
<proteinExistence type="predicted"/>
<organism evidence="1 2">
    <name type="scientific">Legionella parisiensis</name>
    <dbReference type="NCBI Taxonomy" id="45071"/>
    <lineage>
        <taxon>Bacteria</taxon>
        <taxon>Pseudomonadati</taxon>
        <taxon>Pseudomonadota</taxon>
        <taxon>Gammaproteobacteria</taxon>
        <taxon>Legionellales</taxon>
        <taxon>Legionellaceae</taxon>
        <taxon>Legionella</taxon>
    </lineage>
</organism>
<comment type="caution">
    <text evidence="1">The sequence shown here is derived from an EMBL/GenBank/DDBJ whole genome shotgun (WGS) entry which is preliminary data.</text>
</comment>
<dbReference type="Gene3D" id="3.30.565.10">
    <property type="entry name" value="Histidine kinase-like ATPase, C-terminal domain"/>
    <property type="match status" value="1"/>
</dbReference>
<dbReference type="OrthoDB" id="5635875at2"/>
<dbReference type="STRING" id="45071.Lpar_3615"/>
<accession>A0A1E5JNC2</accession>
<dbReference type="InterPro" id="IPR036890">
    <property type="entry name" value="HATPase_C_sf"/>
</dbReference>
<name>A0A1E5JNC2_9GAMM</name>
<evidence type="ECO:0000313" key="2">
    <source>
        <dbReference type="Proteomes" id="UP000095229"/>
    </source>
</evidence>
<dbReference type="PATRIC" id="fig|45071.6.peg.3904"/>
<dbReference type="AlphaFoldDB" id="A0A1E5JNC2"/>
<dbReference type="Proteomes" id="UP000095229">
    <property type="component" value="Unassembled WGS sequence"/>
</dbReference>
<dbReference type="EMBL" id="LSOG01000084">
    <property type="protein sequence ID" value="OEH45853.1"/>
    <property type="molecule type" value="Genomic_DNA"/>
</dbReference>
<sequence>MKTIREDEPQVQSITEIIHQLKQPITTIKAYLGGCELRIQKNNSSPKQILNALQKINEQTDLLRNKIDWMYEHAAQEKFIEKPTDIHNLIIEIVSLYSYEIKHHDINLILDFQRLFSNFRINEIQIKHVLFRILKQCIHTIQKNKIHAAQLDIQTRMDKKTVKIIIKSNFLINEEDFEKELSYCHSFLNRSSGALLAELFARSMSFQLTAFQQG</sequence>
<keyword evidence="2" id="KW-1185">Reference proteome</keyword>
<dbReference type="RefSeq" id="WP_058519165.1">
    <property type="nucleotide sequence ID" value="NZ_CAAAIE010000009.1"/>
</dbReference>
<protein>
    <submittedName>
        <fullName evidence="1">Uncharacterized protein</fullName>
    </submittedName>
</protein>
<evidence type="ECO:0000313" key="1">
    <source>
        <dbReference type="EMBL" id="OEH45853.1"/>
    </source>
</evidence>